<organism evidence="1 2">
    <name type="scientific">candidate division WOR-3 bacterium 4484_100</name>
    <dbReference type="NCBI Taxonomy" id="1936077"/>
    <lineage>
        <taxon>Bacteria</taxon>
        <taxon>Bacteria division WOR-3</taxon>
    </lineage>
</organism>
<dbReference type="Gene3D" id="2.60.120.260">
    <property type="entry name" value="Galactose-binding domain-like"/>
    <property type="match status" value="1"/>
</dbReference>
<sequence length="511" mass="56862">MKKYILFLVLCMVNSRGQNIIQNPGFEYWSGGQPIYWQKDDSILLYQENTTVHSGNFSVKDSLITQTQTKADLFQGYIEVQPNIQYNFHIWVWDDDPAGRLRPGVEWFPSGTYWSGNYSVDSSAWQELSFTVISPSDAESVLVLIRAYDVASNWDGGAVFYLDDVYFAPLATQPPLIIRVWHHPINPAPNTTEDIYAWVTDDGTIIADTLFYGVNNLSNLIKCTHYTIHNDTFRFHIPCGEEGDTVFYYLKFYDDDGLEVSSDTHSYFVGITGISINEVYYDTPGPDSGCFIELYAEPGTGLDGMSIKGINGNGGNEYVEIDLSGHSIPQDGFFVIADCGTVPNADLIDPGVDLQNGPDNVQLCLNGIVIDALGYGELDGWVFVGEWCPGQDVSEGHSLGRYPDGSDTDNNAVDFNDYVAVTPGESNPAVGIELDSRSKPSVHIMNPVRSDARFCSIIKEKDHYPLEIFNILGQRVKLVFHPMEPIGLSTGAYIIRSDNEKGFGLKFIVLR</sequence>
<dbReference type="PANTHER" id="PTHR37397">
    <property type="entry name" value="SI:CH211-183D21.1"/>
    <property type="match status" value="1"/>
</dbReference>
<evidence type="ECO:0000313" key="1">
    <source>
        <dbReference type="EMBL" id="OPX18263.1"/>
    </source>
</evidence>
<dbReference type="EMBL" id="MUKB01000026">
    <property type="protein sequence ID" value="OPX18263.1"/>
    <property type="molecule type" value="Genomic_DNA"/>
</dbReference>
<evidence type="ECO:0008006" key="3">
    <source>
        <dbReference type="Google" id="ProtNLM"/>
    </source>
</evidence>
<comment type="caution">
    <text evidence="1">The sequence shown here is derived from an EMBL/GenBank/DDBJ whole genome shotgun (WGS) entry which is preliminary data.</text>
</comment>
<accession>A0A1V4QFW4</accession>
<proteinExistence type="predicted"/>
<dbReference type="AlphaFoldDB" id="A0A1V4QFW4"/>
<dbReference type="PANTHER" id="PTHR37397:SF1">
    <property type="entry name" value="LTD DOMAIN-CONTAINING PROTEIN"/>
    <property type="match status" value="1"/>
</dbReference>
<name>A0A1V4QFW4_UNCW3</name>
<protein>
    <recommendedName>
        <fullName evidence="3">CBM-cenC domain-containing protein</fullName>
    </recommendedName>
</protein>
<dbReference type="InterPro" id="IPR008979">
    <property type="entry name" value="Galactose-bd-like_sf"/>
</dbReference>
<reference evidence="2" key="1">
    <citation type="submission" date="2017-01" db="EMBL/GenBank/DDBJ databases">
        <title>Novel pathways for hydrocarbon cycling and metabolic interdependencies in hydrothermal sediment communities.</title>
        <authorList>
            <person name="Dombrowski N."/>
            <person name="Seitz K."/>
            <person name="Teske A."/>
            <person name="Baker B."/>
        </authorList>
    </citation>
    <scope>NUCLEOTIDE SEQUENCE [LARGE SCALE GENOMIC DNA]</scope>
</reference>
<dbReference type="Proteomes" id="UP000191663">
    <property type="component" value="Unassembled WGS sequence"/>
</dbReference>
<gene>
    <name evidence="1" type="ORF">BXT86_02080</name>
</gene>
<dbReference type="SUPFAM" id="SSF49785">
    <property type="entry name" value="Galactose-binding domain-like"/>
    <property type="match status" value="1"/>
</dbReference>
<evidence type="ECO:0000313" key="2">
    <source>
        <dbReference type="Proteomes" id="UP000191663"/>
    </source>
</evidence>